<gene>
    <name evidence="2" type="ORF">CVLEPA_LOCUS1149</name>
</gene>
<keyword evidence="3" id="KW-1185">Reference proteome</keyword>
<name>A0ABP0EXF1_CLALP</name>
<protein>
    <submittedName>
        <fullName evidence="2">Uncharacterized protein</fullName>
    </submittedName>
</protein>
<evidence type="ECO:0000313" key="3">
    <source>
        <dbReference type="Proteomes" id="UP001642483"/>
    </source>
</evidence>
<proteinExistence type="predicted"/>
<reference evidence="2 3" key="1">
    <citation type="submission" date="2024-02" db="EMBL/GenBank/DDBJ databases">
        <authorList>
            <person name="Daric V."/>
            <person name="Darras S."/>
        </authorList>
    </citation>
    <scope>NUCLEOTIDE SEQUENCE [LARGE SCALE GENOMIC DNA]</scope>
</reference>
<organism evidence="2 3">
    <name type="scientific">Clavelina lepadiformis</name>
    <name type="common">Light-bulb sea squirt</name>
    <name type="synonym">Ascidia lepadiformis</name>
    <dbReference type="NCBI Taxonomy" id="159417"/>
    <lineage>
        <taxon>Eukaryota</taxon>
        <taxon>Metazoa</taxon>
        <taxon>Chordata</taxon>
        <taxon>Tunicata</taxon>
        <taxon>Ascidiacea</taxon>
        <taxon>Aplousobranchia</taxon>
        <taxon>Clavelinidae</taxon>
        <taxon>Clavelina</taxon>
    </lineage>
</organism>
<comment type="caution">
    <text evidence="2">The sequence shown here is derived from an EMBL/GenBank/DDBJ whole genome shotgun (WGS) entry which is preliminary data.</text>
</comment>
<evidence type="ECO:0000256" key="1">
    <source>
        <dbReference type="SAM" id="MobiDB-lite"/>
    </source>
</evidence>
<dbReference type="EMBL" id="CAWYQH010000001">
    <property type="protein sequence ID" value="CAK8672159.1"/>
    <property type="molecule type" value="Genomic_DNA"/>
</dbReference>
<dbReference type="Proteomes" id="UP001642483">
    <property type="component" value="Unassembled WGS sequence"/>
</dbReference>
<feature type="region of interest" description="Disordered" evidence="1">
    <location>
        <begin position="17"/>
        <end position="54"/>
    </location>
</feature>
<evidence type="ECO:0000313" key="2">
    <source>
        <dbReference type="EMBL" id="CAK8672159.1"/>
    </source>
</evidence>
<accession>A0ABP0EXF1</accession>
<sequence>MSDAPVAPWPARAFINLAMPDPPIPDSPDSPDEQQAPTPQPSIIRPGEQGSDYPLPRRREMAFLKQTVLHPIYKYYELLALDISPLTDISTKVIAFSSPPTTSAEDLEIWFQRLEAMFDLVPQISCETKIFTMIGATAAVLATDLLRFFLRLRNSMPLETQAYDRFKARSEGQDEGQAGTRTYYAAAAEKGNGRRSAKGSIILSYRNCHFLICFHAVHRFFCVLEKWRFDSKDNIPYEKVNHHHCH</sequence>